<comment type="similarity">
    <text evidence="1">Belongs to the UDP-glycosyltransferase family.</text>
</comment>
<feature type="transmembrane region" description="Helical" evidence="4">
    <location>
        <begin position="1000"/>
        <end position="1023"/>
    </location>
</feature>
<dbReference type="PANTHER" id="PTHR48043">
    <property type="entry name" value="EG:EG0003.4 PROTEIN-RELATED"/>
    <property type="match status" value="1"/>
</dbReference>
<evidence type="ECO:0000256" key="4">
    <source>
        <dbReference type="SAM" id="Phobius"/>
    </source>
</evidence>
<gene>
    <name evidence="5" type="ORF">HW555_000974</name>
</gene>
<keyword evidence="4" id="KW-0472">Membrane</keyword>
<keyword evidence="6" id="KW-1185">Reference proteome</keyword>
<evidence type="ECO:0000256" key="2">
    <source>
        <dbReference type="ARBA" id="ARBA00022676"/>
    </source>
</evidence>
<evidence type="ECO:0000313" key="5">
    <source>
        <dbReference type="EMBL" id="KAF9423648.1"/>
    </source>
</evidence>
<organism evidence="5 6">
    <name type="scientific">Spodoptera exigua</name>
    <name type="common">Beet armyworm</name>
    <name type="synonym">Noctua fulgens</name>
    <dbReference type="NCBI Taxonomy" id="7107"/>
    <lineage>
        <taxon>Eukaryota</taxon>
        <taxon>Metazoa</taxon>
        <taxon>Ecdysozoa</taxon>
        <taxon>Arthropoda</taxon>
        <taxon>Hexapoda</taxon>
        <taxon>Insecta</taxon>
        <taxon>Pterygota</taxon>
        <taxon>Neoptera</taxon>
        <taxon>Endopterygota</taxon>
        <taxon>Lepidoptera</taxon>
        <taxon>Glossata</taxon>
        <taxon>Ditrysia</taxon>
        <taxon>Noctuoidea</taxon>
        <taxon>Noctuidae</taxon>
        <taxon>Amphipyrinae</taxon>
        <taxon>Spodoptera</taxon>
    </lineage>
</organism>
<dbReference type="PANTHER" id="PTHR48043:SF159">
    <property type="entry name" value="EG:EG0003.4 PROTEIN-RELATED"/>
    <property type="match status" value="1"/>
</dbReference>
<name>A0A835GT60_SPOEX</name>
<keyword evidence="3" id="KW-0808">Transferase</keyword>
<dbReference type="PROSITE" id="PS00375">
    <property type="entry name" value="UDPGT"/>
    <property type="match status" value="1"/>
</dbReference>
<dbReference type="EMBL" id="JACKWZ010000007">
    <property type="protein sequence ID" value="KAF9423648.1"/>
    <property type="molecule type" value="Genomic_DNA"/>
</dbReference>
<dbReference type="FunFam" id="3.40.50.2000:FF:000050">
    <property type="entry name" value="UDP-glucuronosyltransferase"/>
    <property type="match status" value="1"/>
</dbReference>
<keyword evidence="4" id="KW-0812">Transmembrane</keyword>
<evidence type="ECO:0008006" key="7">
    <source>
        <dbReference type="Google" id="ProtNLM"/>
    </source>
</evidence>
<keyword evidence="2" id="KW-0328">Glycosyltransferase</keyword>
<dbReference type="CDD" id="cd03784">
    <property type="entry name" value="GT1_Gtf-like"/>
    <property type="match status" value="1"/>
</dbReference>
<evidence type="ECO:0000256" key="1">
    <source>
        <dbReference type="ARBA" id="ARBA00009995"/>
    </source>
</evidence>
<keyword evidence="4" id="KW-1133">Transmembrane helix</keyword>
<evidence type="ECO:0000313" key="6">
    <source>
        <dbReference type="Proteomes" id="UP000648187"/>
    </source>
</evidence>
<dbReference type="Gene3D" id="3.40.50.2000">
    <property type="entry name" value="Glycogen Phosphorylase B"/>
    <property type="match status" value="5"/>
</dbReference>
<dbReference type="AlphaFoldDB" id="A0A835GT60"/>
<dbReference type="InterPro" id="IPR050271">
    <property type="entry name" value="UDP-glycosyltransferase"/>
</dbReference>
<dbReference type="SUPFAM" id="SSF53756">
    <property type="entry name" value="UDP-Glycosyltransferase/glycogen phosphorylase"/>
    <property type="match status" value="3"/>
</dbReference>
<dbReference type="GO" id="GO:0008194">
    <property type="term" value="F:UDP-glycosyltransferase activity"/>
    <property type="evidence" value="ECO:0007669"/>
    <property type="project" value="InterPro"/>
</dbReference>
<evidence type="ECO:0000256" key="3">
    <source>
        <dbReference type="ARBA" id="ARBA00022679"/>
    </source>
</evidence>
<dbReference type="InterPro" id="IPR035595">
    <property type="entry name" value="UDP_glycos_trans_CS"/>
</dbReference>
<protein>
    <recommendedName>
        <fullName evidence="7">UDP-glycosyltransferase</fullName>
    </recommendedName>
</protein>
<accession>A0A835GT60</accession>
<dbReference type="InterPro" id="IPR002213">
    <property type="entry name" value="UDP_glucos_trans"/>
</dbReference>
<dbReference type="Pfam" id="PF00201">
    <property type="entry name" value="UDPGT"/>
    <property type="match status" value="4"/>
</dbReference>
<dbReference type="Proteomes" id="UP000648187">
    <property type="component" value="Unassembled WGS sequence"/>
</dbReference>
<comment type="caution">
    <text evidence="5">The sequence shown here is derived from an EMBL/GenBank/DDBJ whole genome shotgun (WGS) entry which is preliminary data.</text>
</comment>
<sequence length="1038" mass="119071">MKYNQFNYNMAKLYWYAFTLIANTNRDMNKVAAKTGFTKNDTIYKEALWNTGVIMTSTIKLFLLTLTLSLTYNDAAKILGFFPLPSISHQVIFRHLTEELARRGHEVTVITTDPAYPNGDGPANLTEIDVHDFSYEQWRILYKLTSTGERDLIGQIRGAYHTLVNIVEMQLKVEPVQKILKEEKFDLLLLEACVRPALLLSHVVKAPVIQVSSLGTVDFNVGTIGSAWHPFLYPDTLSQRSYNLTKWEKIREFYTYYKLNRVMKEVEDAENLMAKRMFGPNVPSINELKNNVDLMLLNTYPLWDNNRPVPPSVVYMGGLHKNPQKELPKDLKEYLDSSKNGVVYISFGTNVQPSLLPLDRVQLMAKVFSQLPYDVLWKWDKDELPGRSKNIRISKWLPQSDLLRHPKIKVFITQGGLQSADEAITAGVPLIGVPMLGDQWYNVEKYVHHGIGLQLDLLTMTEDDFKNAILTILNNDSFRRNMEKLRSVIYDQPQPPLERAIWWTEHVLRHGGARHLRGPAANMSWAEYLELELVFTVLAVVLAITLDLKTYLDSSKNGVIYISFGTNVLPSLLPQDKIQIIAKVFSQLPYDVLWKWDKDELPGRSKNIRISKWLPQSDMLIALFLLSLSITCNDAARILAMFPVPSISHQVVFRPFTQELVRRGHQVTVITPDPAFPKGGAPANLTEIDVHDFSYETWKSLYEVTSTGDSDLILQMTVAFSIIVDIVEMQLKLDAVQKLLKEEKFDLLLLEACAKPSLVLSHVYKVPVIQVSSFGPMNFNVETIGSAWHPLLYPGILTKRSLNLSKWEKLVELWNFYRIENILKGVENSENEMGKRLFGPDVPTMSELKNNVDMLFLNAHPIWEGNRPVPPSVIYMGGLHQKPQKELPTQEFLLLDFYVISMLGDQWYNVEKYVHHGIGLQLDLLSTNEDEFKNAIHTVINDESYRKNVEKLRSVMYDQPQPPLERAIWWTEHVLRHGGARHLRGPAANMSWTEYLELELVLIVIAIVTGFLLVLSLIAYCLWKFVKMQMKYRKLKDN</sequence>
<reference evidence="5" key="1">
    <citation type="submission" date="2020-08" db="EMBL/GenBank/DDBJ databases">
        <title>Spodoptera exigua strain:BAW_Kor-Di-RS1 Genome sequencing and assembly.</title>
        <authorList>
            <person name="Kim J."/>
            <person name="Nam H.Y."/>
            <person name="Kwon M."/>
            <person name="Choi J.H."/>
            <person name="Cho S.R."/>
            <person name="Kim G.-H."/>
        </authorList>
    </citation>
    <scope>NUCLEOTIDE SEQUENCE</scope>
    <source>
        <strain evidence="5">BAW_Kor-Di-RS1</strain>
        <tissue evidence="5">Whole-body</tissue>
    </source>
</reference>
<proteinExistence type="inferred from homology"/>